<dbReference type="RefSeq" id="WP_270078988.1">
    <property type="nucleotide sequence ID" value="NZ_CP115174.1"/>
</dbReference>
<dbReference type="EMBL" id="CP115174">
    <property type="protein sequence ID" value="WBO24361.1"/>
    <property type="molecule type" value="Genomic_DNA"/>
</dbReference>
<organism evidence="8 9">
    <name type="scientific">Sphingomonas abietis</name>
    <dbReference type="NCBI Taxonomy" id="3012344"/>
    <lineage>
        <taxon>Bacteria</taxon>
        <taxon>Pseudomonadati</taxon>
        <taxon>Pseudomonadota</taxon>
        <taxon>Alphaproteobacteria</taxon>
        <taxon>Sphingomonadales</taxon>
        <taxon>Sphingomonadaceae</taxon>
        <taxon>Sphingomonas</taxon>
    </lineage>
</organism>
<evidence type="ECO:0000256" key="2">
    <source>
        <dbReference type="ARBA" id="ARBA00023015"/>
    </source>
</evidence>
<keyword evidence="4" id="KW-0804">Transcription</keyword>
<evidence type="ECO:0000256" key="1">
    <source>
        <dbReference type="ARBA" id="ARBA00010641"/>
    </source>
</evidence>
<dbReference type="InterPro" id="IPR013324">
    <property type="entry name" value="RNA_pol_sigma_r3/r4-like"/>
</dbReference>
<dbReference type="InterPro" id="IPR013325">
    <property type="entry name" value="RNA_pol_sigma_r2"/>
</dbReference>
<dbReference type="PANTHER" id="PTHR43133:SF25">
    <property type="entry name" value="RNA POLYMERASE SIGMA FACTOR RFAY-RELATED"/>
    <property type="match status" value="1"/>
</dbReference>
<dbReference type="Proteomes" id="UP001210865">
    <property type="component" value="Chromosome"/>
</dbReference>
<dbReference type="SUPFAM" id="SSF88659">
    <property type="entry name" value="Sigma3 and sigma4 domains of RNA polymerase sigma factors"/>
    <property type="match status" value="1"/>
</dbReference>
<evidence type="ECO:0000259" key="6">
    <source>
        <dbReference type="Pfam" id="PF04542"/>
    </source>
</evidence>
<comment type="similarity">
    <text evidence="1">Belongs to the sigma-70 factor family. ECF subfamily.</text>
</comment>
<dbReference type="Gene3D" id="1.10.1740.10">
    <property type="match status" value="1"/>
</dbReference>
<evidence type="ECO:0000256" key="4">
    <source>
        <dbReference type="ARBA" id="ARBA00023163"/>
    </source>
</evidence>
<evidence type="ECO:0000313" key="8">
    <source>
        <dbReference type="EMBL" id="WBO24361.1"/>
    </source>
</evidence>
<keyword evidence="3" id="KW-0731">Sigma factor</keyword>
<reference evidence="8 9" key="1">
    <citation type="submission" date="2022-12" db="EMBL/GenBank/DDBJ databases">
        <title>Sphingomonas abieness sp. nov., an endophytic bacterium isolated from Abies koreana.</title>
        <authorList>
            <person name="Jiang L."/>
            <person name="Lee J."/>
        </authorList>
    </citation>
    <scope>NUCLEOTIDE SEQUENCE [LARGE SCALE GENOMIC DNA]</scope>
    <source>
        <strain evidence="9">PAMB 00755</strain>
    </source>
</reference>
<dbReference type="PANTHER" id="PTHR43133">
    <property type="entry name" value="RNA POLYMERASE ECF-TYPE SIGMA FACTO"/>
    <property type="match status" value="1"/>
</dbReference>
<dbReference type="SUPFAM" id="SSF88946">
    <property type="entry name" value="Sigma2 domain of RNA polymerase sigma factors"/>
    <property type="match status" value="1"/>
</dbReference>
<dbReference type="NCBIfam" id="TIGR02937">
    <property type="entry name" value="sigma70-ECF"/>
    <property type="match status" value="1"/>
</dbReference>
<name>A0ABY7NVC0_9SPHN</name>
<dbReference type="InterPro" id="IPR007627">
    <property type="entry name" value="RNA_pol_sigma70_r2"/>
</dbReference>
<sequence length="197" mass="22126">MYHERLGIAADADTGFAENLERHGGSLRSYARRLAGNAADADDLVQETMLRCWSARLRFQTDSNFGAWSRVIMRNSFLSSHRRDRFHADLPDEAFDRMPGADGVQDFALELRDVQWALDQLSPDQRDAVILAAKGVSIDEAATELAIPEGTFKSRVARGREKLRKLIDDPNARPYRAPKVTATPTRKPRSWKGVMIG</sequence>
<dbReference type="InterPro" id="IPR013249">
    <property type="entry name" value="RNA_pol_sigma70_r4_t2"/>
</dbReference>
<dbReference type="Pfam" id="PF08281">
    <property type="entry name" value="Sigma70_r4_2"/>
    <property type="match status" value="1"/>
</dbReference>
<evidence type="ECO:0000259" key="7">
    <source>
        <dbReference type="Pfam" id="PF08281"/>
    </source>
</evidence>
<feature type="domain" description="RNA polymerase sigma-70 region 2" evidence="6">
    <location>
        <begin position="21"/>
        <end position="85"/>
    </location>
</feature>
<evidence type="ECO:0000256" key="3">
    <source>
        <dbReference type="ARBA" id="ARBA00023082"/>
    </source>
</evidence>
<dbReference type="InterPro" id="IPR014284">
    <property type="entry name" value="RNA_pol_sigma-70_dom"/>
</dbReference>
<dbReference type="InterPro" id="IPR036388">
    <property type="entry name" value="WH-like_DNA-bd_sf"/>
</dbReference>
<feature type="domain" description="RNA polymerase sigma factor 70 region 4 type 2" evidence="7">
    <location>
        <begin position="115"/>
        <end position="163"/>
    </location>
</feature>
<evidence type="ECO:0000256" key="5">
    <source>
        <dbReference type="SAM" id="MobiDB-lite"/>
    </source>
</evidence>
<accession>A0ABY7NVC0</accession>
<keyword evidence="9" id="KW-1185">Reference proteome</keyword>
<evidence type="ECO:0000313" key="9">
    <source>
        <dbReference type="Proteomes" id="UP001210865"/>
    </source>
</evidence>
<gene>
    <name evidence="8" type="ORF">PBT88_09790</name>
</gene>
<dbReference type="CDD" id="cd06171">
    <property type="entry name" value="Sigma70_r4"/>
    <property type="match status" value="1"/>
</dbReference>
<dbReference type="Gene3D" id="1.10.10.10">
    <property type="entry name" value="Winged helix-like DNA-binding domain superfamily/Winged helix DNA-binding domain"/>
    <property type="match status" value="1"/>
</dbReference>
<dbReference type="Pfam" id="PF04542">
    <property type="entry name" value="Sigma70_r2"/>
    <property type="match status" value="1"/>
</dbReference>
<proteinExistence type="inferred from homology"/>
<protein>
    <submittedName>
        <fullName evidence="8">RNA polymerase sigma factor</fullName>
    </submittedName>
</protein>
<feature type="region of interest" description="Disordered" evidence="5">
    <location>
        <begin position="171"/>
        <end position="197"/>
    </location>
</feature>
<dbReference type="InterPro" id="IPR039425">
    <property type="entry name" value="RNA_pol_sigma-70-like"/>
</dbReference>
<keyword evidence="2" id="KW-0805">Transcription regulation</keyword>